<evidence type="ECO:0000256" key="9">
    <source>
        <dbReference type="ARBA" id="ARBA00022695"/>
    </source>
</evidence>
<comment type="catalytic activity">
    <reaction evidence="13">
        <text>N-acetyl-alpha-D-glucosamine 1-phosphate + UTP + H(+) = UDP-N-acetyl-alpha-D-glucosamine + diphosphate</text>
        <dbReference type="Rhea" id="RHEA:13509"/>
        <dbReference type="ChEBI" id="CHEBI:15378"/>
        <dbReference type="ChEBI" id="CHEBI:33019"/>
        <dbReference type="ChEBI" id="CHEBI:46398"/>
        <dbReference type="ChEBI" id="CHEBI:57705"/>
        <dbReference type="ChEBI" id="CHEBI:57776"/>
        <dbReference type="EC" id="2.7.7.23"/>
    </reaction>
</comment>
<dbReference type="FunCoup" id="M0MJ61">
    <property type="interactions" value="89"/>
</dbReference>
<evidence type="ECO:0000313" key="18">
    <source>
        <dbReference type="Proteomes" id="UP000011669"/>
    </source>
</evidence>
<dbReference type="OrthoDB" id="15372at2157"/>
<dbReference type="EC" id="2.7.7.23" evidence="6"/>
<evidence type="ECO:0000256" key="13">
    <source>
        <dbReference type="ARBA" id="ARBA00048493"/>
    </source>
</evidence>
<comment type="pathway">
    <text evidence="1">Nucleotide-sugar biosynthesis; UDP-N-acetyl-alpha-D-glucosamine biosynthesis; N-acetyl-alpha-D-glucosamine 1-phosphate from alpha-D-glucosamine 6-phosphate (route II): step 2/2.</text>
</comment>
<dbReference type="PATRIC" id="fig|1227455.4.peg.2116"/>
<evidence type="ECO:0000313" key="17">
    <source>
        <dbReference type="EMBL" id="EMA44470.1"/>
    </source>
</evidence>
<dbReference type="Proteomes" id="UP000011669">
    <property type="component" value="Unassembled WGS sequence"/>
</dbReference>
<keyword evidence="8 17" id="KW-0808">Transferase</keyword>
<evidence type="ECO:0000256" key="14">
    <source>
        <dbReference type="SAM" id="MobiDB-lite"/>
    </source>
</evidence>
<dbReference type="CDD" id="cd05636">
    <property type="entry name" value="LbH_G1P_TT_C_like"/>
    <property type="match status" value="1"/>
</dbReference>
<dbReference type="InterPro" id="IPR011004">
    <property type="entry name" value="Trimer_LpxA-like_sf"/>
</dbReference>
<comment type="similarity">
    <text evidence="4">In the N-terminal section; belongs to the N-acetylglucosamine-1-phosphate uridyltransferase family.</text>
</comment>
<keyword evidence="18" id="KW-1185">Reference proteome</keyword>
<dbReference type="GO" id="GO:0019134">
    <property type="term" value="F:glucosamine-1-phosphate N-acetyltransferase activity"/>
    <property type="evidence" value="ECO:0007669"/>
    <property type="project" value="UniProtKB-EC"/>
</dbReference>
<dbReference type="EC" id="2.3.1.157" evidence="5"/>
<dbReference type="InterPro" id="IPR050065">
    <property type="entry name" value="GlmU-like"/>
</dbReference>
<feature type="region of interest" description="Disordered" evidence="14">
    <location>
        <begin position="369"/>
        <end position="393"/>
    </location>
</feature>
<dbReference type="PANTHER" id="PTHR43584:SF8">
    <property type="entry name" value="N-ACETYLMURAMATE ALPHA-1-PHOSPHATE URIDYLYLTRANSFERASE"/>
    <property type="match status" value="1"/>
</dbReference>
<evidence type="ECO:0000259" key="15">
    <source>
        <dbReference type="Pfam" id="PF00483"/>
    </source>
</evidence>
<dbReference type="Gene3D" id="3.90.550.10">
    <property type="entry name" value="Spore Coat Polysaccharide Biosynthesis Protein SpsA, Chain A"/>
    <property type="match status" value="1"/>
</dbReference>
<sequence length="393" mass="42451">MQTVLLAAGEGTRMRPLTAGLPKPMLPVADRPLCAHTADAAIEAGTDELILVVGYEADVVREYFGEEYRGVPVKYATQDEQLGTAHAVRTAHEHLDGRFAVLYGDDLYDQASIEALFAAGPGITAYRAENPSNYGVLDTDGDRVVGVTEKPASPETNLVSAGACVLPSEAREWLDVEQSERGEYELTDVLDRVFAEYEVSYTELDRWMGVGRPWELLEANEWKLTELDREVRGDVSDDADLRGPVVVEEGAAIEPGVVIEGPVLVRSGAHVGPNAYVRGATLLGEDSEVGHAVEIKNSVIMRETNVPHLSYVGDSLLGRDVNFGAGTTVANLRHDDEPVEQTVKGERVSTGRRKYGVVVGDGAKTGIETSLSPGVVLSPGARTEPNEWVSRDR</sequence>
<dbReference type="AlphaFoldDB" id="M0MJ61"/>
<evidence type="ECO:0000256" key="2">
    <source>
        <dbReference type="ARBA" id="ARBA00005208"/>
    </source>
</evidence>
<dbReference type="InterPro" id="IPR005835">
    <property type="entry name" value="NTP_transferase_dom"/>
</dbReference>
<reference evidence="17 18" key="1">
    <citation type="journal article" date="2014" name="PLoS Genet.">
        <title>Phylogenetically driven sequencing of extremely halophilic archaea reveals strategies for static and dynamic osmo-response.</title>
        <authorList>
            <person name="Becker E.A."/>
            <person name="Seitzer P.M."/>
            <person name="Tritt A."/>
            <person name="Larsen D."/>
            <person name="Krusor M."/>
            <person name="Yao A.I."/>
            <person name="Wu D."/>
            <person name="Madern D."/>
            <person name="Eisen J.A."/>
            <person name="Darling A.E."/>
            <person name="Facciotti M.T."/>
        </authorList>
    </citation>
    <scope>NUCLEOTIDE SEQUENCE [LARGE SCALE GENOMIC DNA]</scope>
    <source>
        <strain evidence="17 18">DSM 5350</strain>
    </source>
</reference>
<protein>
    <recommendedName>
        <fullName evidence="7">Bifunctional protein GlmU</fullName>
        <ecNumber evidence="5">2.3.1.157</ecNumber>
        <ecNumber evidence="6">2.7.7.23</ecNumber>
    </recommendedName>
</protein>
<dbReference type="GO" id="GO:0003977">
    <property type="term" value="F:UDP-N-acetylglucosamine diphosphorylase activity"/>
    <property type="evidence" value="ECO:0007669"/>
    <property type="project" value="UniProtKB-EC"/>
</dbReference>
<dbReference type="InterPro" id="IPR029044">
    <property type="entry name" value="Nucleotide-diphossugar_trans"/>
</dbReference>
<dbReference type="InterPro" id="IPR023915">
    <property type="entry name" value="Bifunctiontional_GlmU_arc-type"/>
</dbReference>
<proteinExistence type="inferred from homology"/>
<feature type="domain" description="Nucleotidyl transferase" evidence="15">
    <location>
        <begin position="3"/>
        <end position="221"/>
    </location>
</feature>
<gene>
    <name evidence="17" type="ORF">C449_10326</name>
</gene>
<comment type="caution">
    <text evidence="17">The sequence shown here is derived from an EMBL/GenBank/DDBJ whole genome shotgun (WGS) entry which is preliminary data.</text>
</comment>
<dbReference type="InterPro" id="IPR056729">
    <property type="entry name" value="GMPPB_C"/>
</dbReference>
<dbReference type="Gene3D" id="2.160.10.10">
    <property type="entry name" value="Hexapeptide repeat proteins"/>
    <property type="match status" value="1"/>
</dbReference>
<accession>M0MJ61</accession>
<keyword evidence="10" id="KW-0511">Multifunctional enzyme</keyword>
<evidence type="ECO:0000256" key="4">
    <source>
        <dbReference type="ARBA" id="ARBA00007947"/>
    </source>
</evidence>
<evidence type="ECO:0000256" key="6">
    <source>
        <dbReference type="ARBA" id="ARBA00012457"/>
    </source>
</evidence>
<comment type="similarity">
    <text evidence="3">In the C-terminal section; belongs to the transferase hexapeptide repeat family.</text>
</comment>
<evidence type="ECO:0000256" key="7">
    <source>
        <dbReference type="ARBA" id="ARBA00013414"/>
    </source>
</evidence>
<dbReference type="RefSeq" id="WP_006077921.1">
    <property type="nucleotide sequence ID" value="NZ_AOMD01000023.1"/>
</dbReference>
<dbReference type="EMBL" id="AOMD01000023">
    <property type="protein sequence ID" value="EMA44470.1"/>
    <property type="molecule type" value="Genomic_DNA"/>
</dbReference>
<dbReference type="InParanoid" id="M0MJ61"/>
<evidence type="ECO:0000256" key="10">
    <source>
        <dbReference type="ARBA" id="ARBA00023268"/>
    </source>
</evidence>
<comment type="catalytic activity">
    <reaction evidence="12">
        <text>alpha-D-glucosamine 1-phosphate + acetyl-CoA = N-acetyl-alpha-D-glucosamine 1-phosphate + CoA + H(+)</text>
        <dbReference type="Rhea" id="RHEA:13725"/>
        <dbReference type="ChEBI" id="CHEBI:15378"/>
        <dbReference type="ChEBI" id="CHEBI:57287"/>
        <dbReference type="ChEBI" id="CHEBI:57288"/>
        <dbReference type="ChEBI" id="CHEBI:57776"/>
        <dbReference type="ChEBI" id="CHEBI:58516"/>
        <dbReference type="EC" id="2.3.1.157"/>
    </reaction>
</comment>
<evidence type="ECO:0000259" key="16">
    <source>
        <dbReference type="Pfam" id="PF25087"/>
    </source>
</evidence>
<dbReference type="PANTHER" id="PTHR43584">
    <property type="entry name" value="NUCLEOTIDYL TRANSFERASE"/>
    <property type="match status" value="1"/>
</dbReference>
<comment type="pathway">
    <text evidence="2">Nucleotide-sugar biosynthesis; UDP-N-acetyl-alpha-D-glucosamine biosynthesis; UDP-N-acetyl-alpha-D-glucosamine from N-acetyl-alpha-D-glucosamine 1-phosphate: step 1/1.</text>
</comment>
<evidence type="ECO:0000256" key="1">
    <source>
        <dbReference type="ARBA" id="ARBA00005166"/>
    </source>
</evidence>
<evidence type="ECO:0000256" key="12">
    <source>
        <dbReference type="ARBA" id="ARBA00048247"/>
    </source>
</evidence>
<dbReference type="Pfam" id="PF00483">
    <property type="entry name" value="NTP_transferase"/>
    <property type="match status" value="1"/>
</dbReference>
<evidence type="ECO:0000256" key="5">
    <source>
        <dbReference type="ARBA" id="ARBA00012225"/>
    </source>
</evidence>
<evidence type="ECO:0000256" key="3">
    <source>
        <dbReference type="ARBA" id="ARBA00007707"/>
    </source>
</evidence>
<name>M0MJ61_9EURY</name>
<dbReference type="CDD" id="cd04181">
    <property type="entry name" value="NTP_transferase"/>
    <property type="match status" value="1"/>
</dbReference>
<keyword evidence="11" id="KW-0012">Acyltransferase</keyword>
<keyword evidence="9" id="KW-0548">Nucleotidyltransferase</keyword>
<dbReference type="STRING" id="1227455.C449_10326"/>
<dbReference type="Pfam" id="PF25087">
    <property type="entry name" value="GMPPB_C"/>
    <property type="match status" value="1"/>
</dbReference>
<dbReference type="SUPFAM" id="SSF51161">
    <property type="entry name" value="Trimeric LpxA-like enzymes"/>
    <property type="match status" value="1"/>
</dbReference>
<organism evidence="17 18">
    <name type="scientific">Halococcus saccharolyticus DSM 5350</name>
    <dbReference type="NCBI Taxonomy" id="1227455"/>
    <lineage>
        <taxon>Archaea</taxon>
        <taxon>Methanobacteriati</taxon>
        <taxon>Methanobacteriota</taxon>
        <taxon>Stenosarchaea group</taxon>
        <taxon>Halobacteria</taxon>
        <taxon>Halobacteriales</taxon>
        <taxon>Halococcaceae</taxon>
        <taxon>Halococcus</taxon>
    </lineage>
</organism>
<feature type="domain" description="Mannose-1-phosphate guanyltransferase C-terminal" evidence="16">
    <location>
        <begin position="259"/>
        <end position="351"/>
    </location>
</feature>
<dbReference type="NCBIfam" id="TIGR03992">
    <property type="entry name" value="Arch_glmU"/>
    <property type="match status" value="1"/>
</dbReference>
<evidence type="ECO:0000256" key="11">
    <source>
        <dbReference type="ARBA" id="ARBA00023315"/>
    </source>
</evidence>
<evidence type="ECO:0000256" key="8">
    <source>
        <dbReference type="ARBA" id="ARBA00022679"/>
    </source>
</evidence>
<dbReference type="SUPFAM" id="SSF53448">
    <property type="entry name" value="Nucleotide-diphospho-sugar transferases"/>
    <property type="match status" value="1"/>
</dbReference>